<dbReference type="PANTHER" id="PTHR48207">
    <property type="entry name" value="SUCCINATE--HYDROXYMETHYLGLUTARATE COA-TRANSFERASE"/>
    <property type="match status" value="1"/>
</dbReference>
<dbReference type="InterPro" id="IPR044855">
    <property type="entry name" value="CoA-Trfase_III_dom3_sf"/>
</dbReference>
<dbReference type="GO" id="GO:0008410">
    <property type="term" value="F:CoA-transferase activity"/>
    <property type="evidence" value="ECO:0007669"/>
    <property type="project" value="TreeGrafter"/>
</dbReference>
<dbReference type="Proteomes" id="UP000236723">
    <property type="component" value="Unassembled WGS sequence"/>
</dbReference>
<dbReference type="InterPro" id="IPR003673">
    <property type="entry name" value="CoA-Trfase_fam_III"/>
</dbReference>
<accession>A0A1H5ZYA1</accession>
<sequence>MSWTAPPAPAGAADGAGTGRVIIDALPRPRDQSRLTRRNALSGPLEGVLVVDLSRVLAGPHATMMLADLGARVIKVEAETGDETRQWGPPFVGEDQVSTYYLSCNRNKESIALDLKSAEGRQVLTRLVRHADVLVENFRTGVLDRLGFPVEHLHELNPGLVVLSITGFGHDGPEGGRPGYDAIMQGEAGIMSVTGPPGQPSKLGLSICDVLAGMNGAYGVVAALYERTRTGRGRVVRTSLLASTVGAHTYQGTRWTVAHDVPVSIGNDHPSIAPYGTFRCADGEIQIGVANQNLWRRFAPLVGIDPDDERYATIPDRSARRAGLTADIEKALATAPRQTWLERLAEAGVPAGSIRSIDEVYQWEQTRSQGLVIEVDHPRLGTIELPGPPLRFDGAEPREHSAPPLLGQHTDAILAWLDEADRAAGADRTASP</sequence>
<dbReference type="SUPFAM" id="SSF89796">
    <property type="entry name" value="CoA-transferase family III (CaiB/BaiF)"/>
    <property type="match status" value="1"/>
</dbReference>
<evidence type="ECO:0000313" key="2">
    <source>
        <dbReference type="EMBL" id="SEG41439.1"/>
    </source>
</evidence>
<evidence type="ECO:0000256" key="1">
    <source>
        <dbReference type="ARBA" id="ARBA00022679"/>
    </source>
</evidence>
<gene>
    <name evidence="2" type="ORF">SAMN04489712_10579</name>
</gene>
<proteinExistence type="predicted"/>
<dbReference type="Gene3D" id="3.40.50.10540">
    <property type="entry name" value="Crotonobetainyl-coa:carnitine coa-transferase, domain 1"/>
    <property type="match status" value="1"/>
</dbReference>
<dbReference type="InterPro" id="IPR050483">
    <property type="entry name" value="CoA-transferase_III_domain"/>
</dbReference>
<dbReference type="PANTHER" id="PTHR48207:SF3">
    <property type="entry name" value="SUCCINATE--HYDROXYMETHYLGLUTARATE COA-TRANSFERASE"/>
    <property type="match status" value="1"/>
</dbReference>
<dbReference type="AlphaFoldDB" id="A0A1H5ZYA1"/>
<reference evidence="3" key="1">
    <citation type="submission" date="2016-10" db="EMBL/GenBank/DDBJ databases">
        <authorList>
            <person name="Varghese N."/>
            <person name="Submissions S."/>
        </authorList>
    </citation>
    <scope>NUCLEOTIDE SEQUENCE [LARGE SCALE GENOMIC DNA]</scope>
    <source>
        <strain evidence="3">DSM 43163</strain>
    </source>
</reference>
<dbReference type="Gene3D" id="3.30.1540.10">
    <property type="entry name" value="formyl-coa transferase, domain 3"/>
    <property type="match status" value="1"/>
</dbReference>
<dbReference type="InterPro" id="IPR023606">
    <property type="entry name" value="CoA-Trfase_III_dom_1_sf"/>
</dbReference>
<name>A0A1H5ZYA1_9ACTN</name>
<dbReference type="Pfam" id="PF02515">
    <property type="entry name" value="CoA_transf_3"/>
    <property type="match status" value="1"/>
</dbReference>
<organism evidence="2 3">
    <name type="scientific">Thermomonospora echinospora</name>
    <dbReference type="NCBI Taxonomy" id="1992"/>
    <lineage>
        <taxon>Bacteria</taxon>
        <taxon>Bacillati</taxon>
        <taxon>Actinomycetota</taxon>
        <taxon>Actinomycetes</taxon>
        <taxon>Streptosporangiales</taxon>
        <taxon>Thermomonosporaceae</taxon>
        <taxon>Thermomonospora</taxon>
    </lineage>
</organism>
<evidence type="ECO:0000313" key="3">
    <source>
        <dbReference type="Proteomes" id="UP000236723"/>
    </source>
</evidence>
<protein>
    <submittedName>
        <fullName evidence="2">Crotonobetainyl-CoA:carnitine CoA-transferase CaiB</fullName>
    </submittedName>
</protein>
<keyword evidence="3" id="KW-1185">Reference proteome</keyword>
<dbReference type="EMBL" id="FNVO01000005">
    <property type="protein sequence ID" value="SEG41439.1"/>
    <property type="molecule type" value="Genomic_DNA"/>
</dbReference>
<dbReference type="OrthoDB" id="4251672at2"/>
<keyword evidence="1 2" id="KW-0808">Transferase</keyword>